<dbReference type="InterPro" id="IPR029061">
    <property type="entry name" value="THDP-binding"/>
</dbReference>
<dbReference type="AlphaFoldDB" id="A0A1W1BMW3"/>
<dbReference type="EMBL" id="FPHI01000008">
    <property type="protein sequence ID" value="SFV54898.1"/>
    <property type="molecule type" value="Genomic_DNA"/>
</dbReference>
<dbReference type="InterPro" id="IPR009014">
    <property type="entry name" value="Transketo_C/PFOR_II"/>
</dbReference>
<proteinExistence type="predicted"/>
<evidence type="ECO:0000259" key="3">
    <source>
        <dbReference type="Pfam" id="PF17147"/>
    </source>
</evidence>
<organism evidence="4">
    <name type="scientific">hydrothermal vent metagenome</name>
    <dbReference type="NCBI Taxonomy" id="652676"/>
    <lineage>
        <taxon>unclassified sequences</taxon>
        <taxon>metagenomes</taxon>
        <taxon>ecological metagenomes</taxon>
    </lineage>
</organism>
<evidence type="ECO:0000259" key="2">
    <source>
        <dbReference type="Pfam" id="PF01855"/>
    </source>
</evidence>
<keyword evidence="1 4" id="KW-0560">Oxidoreductase</keyword>
<accession>A0A1W1BMW3</accession>
<dbReference type="SUPFAM" id="SSF52518">
    <property type="entry name" value="Thiamin diphosphate-binding fold (THDP-binding)"/>
    <property type="match status" value="1"/>
</dbReference>
<dbReference type="GO" id="GO:0019164">
    <property type="term" value="F:pyruvate synthase activity"/>
    <property type="evidence" value="ECO:0007669"/>
    <property type="project" value="UniProtKB-EC"/>
</dbReference>
<name>A0A1W1BMW3_9ZZZZ</name>
<dbReference type="Pfam" id="PF01855">
    <property type="entry name" value="POR_N"/>
    <property type="match status" value="1"/>
</dbReference>
<dbReference type="SUPFAM" id="SSF52922">
    <property type="entry name" value="TK C-terminal domain-like"/>
    <property type="match status" value="1"/>
</dbReference>
<dbReference type="PANTHER" id="PTHR32154">
    <property type="entry name" value="PYRUVATE-FLAVODOXIN OXIDOREDUCTASE-RELATED"/>
    <property type="match status" value="1"/>
</dbReference>
<dbReference type="PANTHER" id="PTHR32154:SF0">
    <property type="entry name" value="PYRUVATE-FLAVODOXIN OXIDOREDUCTASE-RELATED"/>
    <property type="match status" value="1"/>
</dbReference>
<dbReference type="NCBIfam" id="NF007201">
    <property type="entry name" value="PRK09622.1"/>
    <property type="match status" value="1"/>
</dbReference>
<dbReference type="CDD" id="cd07034">
    <property type="entry name" value="TPP_PYR_PFOR_IOR-alpha_like"/>
    <property type="match status" value="1"/>
</dbReference>
<feature type="domain" description="Pyruvate flavodoxin/ferredoxin oxidoreductase pyrimidine binding" evidence="2">
    <location>
        <begin position="22"/>
        <end position="246"/>
    </location>
</feature>
<keyword evidence="4" id="KW-0670">Pyruvate</keyword>
<dbReference type="Gene3D" id="3.40.50.920">
    <property type="match status" value="1"/>
</dbReference>
<evidence type="ECO:0000256" key="1">
    <source>
        <dbReference type="ARBA" id="ARBA00023002"/>
    </source>
</evidence>
<dbReference type="Gene3D" id="3.40.50.970">
    <property type="match status" value="1"/>
</dbReference>
<protein>
    <submittedName>
        <fullName evidence="4">Pyruvate:ferredoxin oxidoreductase, alpha subunit</fullName>
        <ecNumber evidence="4">1.2.7.1</ecNumber>
    </submittedName>
</protein>
<evidence type="ECO:0000313" key="4">
    <source>
        <dbReference type="EMBL" id="SFV54898.1"/>
    </source>
</evidence>
<reference evidence="4" key="1">
    <citation type="submission" date="2016-10" db="EMBL/GenBank/DDBJ databases">
        <authorList>
            <person name="de Groot N.N."/>
        </authorList>
    </citation>
    <scope>NUCLEOTIDE SEQUENCE</scope>
</reference>
<dbReference type="EC" id="1.2.7.1" evidence="4"/>
<dbReference type="GO" id="GO:0006979">
    <property type="term" value="P:response to oxidative stress"/>
    <property type="evidence" value="ECO:0007669"/>
    <property type="project" value="TreeGrafter"/>
</dbReference>
<dbReference type="InterPro" id="IPR033412">
    <property type="entry name" value="PFOR_II"/>
</dbReference>
<dbReference type="InterPro" id="IPR050722">
    <property type="entry name" value="Pyruvate:ferred/Flavod_OxRd"/>
</dbReference>
<sequence length="413" mass="45241">MAKEFELNEVEVWDGNYAASQAMRQAQIDVVAAYPITPSTPIVEGYGAYVANGYVDGEFVMVESEHAAMSGCIGAAAAGGRVATATSSQGFALMAEVLYQASGMRLPIVLNVVNRALASPLNVRGDHSDMYLGRDSGWVQIDAFNAQEAYDLALCAFKIGEHLDVRLPVMVHQDGFTTSHKAQNVYPLKDEIAYNFVGDYVPVDDMLDFSRPVTHGAQTEEDWHYEHKAKQHKALMDSRTVVDEVFSEFKSLTGRAYKRVESYMMEDAEVALVLLGSSVETAVLAAKQLREEEGIKVGIVAPRCFRPFPYDLVRDALEVPTLKAVCCMDKSAPGGAMGALFNEVSAAAYTTKARPMMTNYIYGLGGRDFAVDEAKRIMKEQKAHADAGHITTDIQQFSGLRGPKLGFFQTRRG</sequence>
<gene>
    <name evidence="4" type="ORF">MNB_SV-3-42</name>
</gene>
<dbReference type="InterPro" id="IPR002880">
    <property type="entry name" value="Pyrv_Fd/Flavodoxin_OxRdtase_N"/>
</dbReference>
<dbReference type="FunFam" id="3.40.50.920:FF:000010">
    <property type="entry name" value="Pyruvate ferredoxin oxidoreductase, alpha subunit"/>
    <property type="match status" value="1"/>
</dbReference>
<feature type="domain" description="Pyruvate:ferredoxin oxidoreductase core" evidence="3">
    <location>
        <begin position="268"/>
        <end position="373"/>
    </location>
</feature>
<dbReference type="Pfam" id="PF17147">
    <property type="entry name" value="PFOR_II"/>
    <property type="match status" value="1"/>
</dbReference>
<dbReference type="FunFam" id="3.40.50.970:FF:000012">
    <property type="entry name" value="Pyruvate:ferredoxin (Flavodoxin) oxidoreductase"/>
    <property type="match status" value="1"/>
</dbReference>